<dbReference type="AlphaFoldDB" id="A0A834U1G6"/>
<protein>
    <submittedName>
        <fullName evidence="1">Copia protein</fullName>
    </submittedName>
</protein>
<keyword evidence="2" id="KW-1185">Reference proteome</keyword>
<reference evidence="1" key="1">
    <citation type="submission" date="2020-09" db="EMBL/GenBank/DDBJ databases">
        <title>Genome-Enabled Discovery of Anthraquinone Biosynthesis in Senna tora.</title>
        <authorList>
            <person name="Kang S.-H."/>
            <person name="Pandey R.P."/>
            <person name="Lee C.-M."/>
            <person name="Sim J.-S."/>
            <person name="Jeong J.-T."/>
            <person name="Choi B.-S."/>
            <person name="Jung M."/>
            <person name="Ginzburg D."/>
            <person name="Zhao K."/>
            <person name="Won S.Y."/>
            <person name="Oh T.-J."/>
            <person name="Yu Y."/>
            <person name="Kim N.-H."/>
            <person name="Lee O.R."/>
            <person name="Lee T.-H."/>
            <person name="Bashyal P."/>
            <person name="Kim T.-S."/>
            <person name="Lee W.-H."/>
            <person name="Kawkins C."/>
            <person name="Kim C.-K."/>
            <person name="Kim J.S."/>
            <person name="Ahn B.O."/>
            <person name="Rhee S.Y."/>
            <person name="Sohng J.K."/>
        </authorList>
    </citation>
    <scope>NUCLEOTIDE SEQUENCE</scope>
    <source>
        <tissue evidence="1">Leaf</tissue>
    </source>
</reference>
<gene>
    <name evidence="1" type="ORF">G2W53_014005</name>
</gene>
<dbReference type="OrthoDB" id="1300604at2759"/>
<sequence>MKELRQLNHFLGLEIDRDKEGIFLHQQRYSKDLLKKFGMLHCKPISTPMETNARMCAQEGKDLEDDLQQPIEYVVPLHCDNQSAIRLAENPLFHARTKHVEVHHHFLREKVLEEEVRMVQVKT</sequence>
<organism evidence="1 2">
    <name type="scientific">Senna tora</name>
    <dbReference type="NCBI Taxonomy" id="362788"/>
    <lineage>
        <taxon>Eukaryota</taxon>
        <taxon>Viridiplantae</taxon>
        <taxon>Streptophyta</taxon>
        <taxon>Embryophyta</taxon>
        <taxon>Tracheophyta</taxon>
        <taxon>Spermatophyta</taxon>
        <taxon>Magnoliopsida</taxon>
        <taxon>eudicotyledons</taxon>
        <taxon>Gunneridae</taxon>
        <taxon>Pentapetalae</taxon>
        <taxon>rosids</taxon>
        <taxon>fabids</taxon>
        <taxon>Fabales</taxon>
        <taxon>Fabaceae</taxon>
        <taxon>Caesalpinioideae</taxon>
        <taxon>Cassia clade</taxon>
        <taxon>Senna</taxon>
    </lineage>
</organism>
<name>A0A834U1G6_9FABA</name>
<comment type="caution">
    <text evidence="1">The sequence shown here is derived from an EMBL/GenBank/DDBJ whole genome shotgun (WGS) entry which is preliminary data.</text>
</comment>
<dbReference type="Proteomes" id="UP000634136">
    <property type="component" value="Unassembled WGS sequence"/>
</dbReference>
<dbReference type="CDD" id="cd09272">
    <property type="entry name" value="RNase_HI_RT_Ty1"/>
    <property type="match status" value="1"/>
</dbReference>
<dbReference type="EMBL" id="JAAIUW010000005">
    <property type="protein sequence ID" value="KAF7831672.1"/>
    <property type="molecule type" value="Genomic_DNA"/>
</dbReference>
<proteinExistence type="predicted"/>
<evidence type="ECO:0000313" key="2">
    <source>
        <dbReference type="Proteomes" id="UP000634136"/>
    </source>
</evidence>
<evidence type="ECO:0000313" key="1">
    <source>
        <dbReference type="EMBL" id="KAF7831672.1"/>
    </source>
</evidence>
<accession>A0A834U1G6</accession>